<evidence type="ECO:0000313" key="2">
    <source>
        <dbReference type="EMBL" id="SPL70464.1"/>
    </source>
</evidence>
<name>A0A2U3MYL3_9GAMM</name>
<dbReference type="AlphaFoldDB" id="A0A2U3MYL3"/>
<evidence type="ECO:0000259" key="1">
    <source>
        <dbReference type="Pfam" id="PF10881"/>
    </source>
</evidence>
<dbReference type="InterPro" id="IPR024402">
    <property type="entry name" value="DUF2726"/>
</dbReference>
<feature type="domain" description="DUF2726" evidence="1">
    <location>
        <begin position="37"/>
        <end position="138"/>
    </location>
</feature>
<organism evidence="2 3">
    <name type="scientific">Acinetobacter stercoris</name>
    <dbReference type="NCBI Taxonomy" id="2126983"/>
    <lineage>
        <taxon>Bacteria</taxon>
        <taxon>Pseudomonadati</taxon>
        <taxon>Pseudomonadota</taxon>
        <taxon>Gammaproteobacteria</taxon>
        <taxon>Moraxellales</taxon>
        <taxon>Moraxellaceae</taxon>
        <taxon>Acinetobacter</taxon>
    </lineage>
</organism>
<dbReference type="Proteomes" id="UP000245974">
    <property type="component" value="Unassembled WGS sequence"/>
</dbReference>
<proteinExistence type="predicted"/>
<evidence type="ECO:0000313" key="3">
    <source>
        <dbReference type="Proteomes" id="UP000245974"/>
    </source>
</evidence>
<dbReference type="Pfam" id="PF10881">
    <property type="entry name" value="DUF2726"/>
    <property type="match status" value="1"/>
</dbReference>
<accession>A0A2U3MYL3</accession>
<gene>
    <name evidence="2" type="ORF">KPC_1642</name>
</gene>
<dbReference type="RefSeq" id="WP_121973936.1">
    <property type="nucleotide sequence ID" value="NZ_OOGT01000061.1"/>
</dbReference>
<sequence>MNIIIIVSMILLTIAILVVYKNQTRKRPADSVLRQRAVLNSQAQITLIRLKEILTGSTVLAQVSFDALLTTKYLHTRHKYQNMVADFVVLDKDFQVIAIVALDDISPSLKRIQQDKYQDNLLQMAGYRVIRYRGIPDEQQLRLDFMSDFNSIENIDDFSVQATEKLKIYESSSRAFG</sequence>
<dbReference type="InParanoid" id="A0A2U3MYL3"/>
<keyword evidence="3" id="KW-1185">Reference proteome</keyword>
<dbReference type="OrthoDB" id="6710820at2"/>
<dbReference type="EMBL" id="OOGT01000061">
    <property type="protein sequence ID" value="SPL70464.1"/>
    <property type="molecule type" value="Genomic_DNA"/>
</dbReference>
<reference evidence="3" key="1">
    <citation type="submission" date="2018-03" db="EMBL/GenBank/DDBJ databases">
        <authorList>
            <person name="Blom J."/>
        </authorList>
    </citation>
    <scope>NUCLEOTIDE SEQUENCE [LARGE SCALE GENOMIC DNA]</scope>
    <source>
        <strain evidence="3">KPC-SM-21</strain>
    </source>
</reference>
<protein>
    <recommendedName>
        <fullName evidence="1">DUF2726 domain-containing protein</fullName>
    </recommendedName>
</protein>